<evidence type="ECO:0000256" key="1">
    <source>
        <dbReference type="SAM" id="Coils"/>
    </source>
</evidence>
<evidence type="ECO:0000313" key="4">
    <source>
        <dbReference type="EMBL" id="CAL1160664.1"/>
    </source>
</evidence>
<keyword evidence="1" id="KW-0175">Coiled coil</keyword>
<reference evidence="3" key="1">
    <citation type="submission" date="2022-10" db="EMBL/GenBank/DDBJ databases">
        <authorList>
            <person name="Chen Y."/>
            <person name="Dougan E. K."/>
            <person name="Chan C."/>
            <person name="Rhodes N."/>
            <person name="Thang M."/>
        </authorList>
    </citation>
    <scope>NUCLEOTIDE SEQUENCE</scope>
</reference>
<accession>A0A9P1GEC8</accession>
<proteinExistence type="predicted"/>
<name>A0A9P1GEC8_9DINO</name>
<gene>
    <name evidence="3" type="ORF">C1SCF055_LOCUS32854</name>
</gene>
<feature type="compositionally biased region" description="Basic residues" evidence="2">
    <location>
        <begin position="67"/>
        <end position="80"/>
    </location>
</feature>
<feature type="region of interest" description="Disordered" evidence="2">
    <location>
        <begin position="40"/>
        <end position="83"/>
    </location>
</feature>
<feature type="region of interest" description="Disordered" evidence="2">
    <location>
        <begin position="285"/>
        <end position="322"/>
    </location>
</feature>
<comment type="caution">
    <text evidence="3">The sequence shown here is derived from an EMBL/GenBank/DDBJ whole genome shotgun (WGS) entry which is preliminary data.</text>
</comment>
<sequence>MTCVICWQPWTCGTKHDVTPKQKTYGGSNQWEDWSTWETWADADRSARQQSQSPRARQNRQGSYSPRGRKGKGKIKGKGKSKMEYFNSPFGAGKGGSAPLPPWPVWNAPEVSASPFQSAQASKTSTMQEMAVHLRHAYKDSEPPSDVQAFLEKADKESSRNNIKSLQAATKSLDHAQKALRDAIAAKKEHRLQWTKHVGEGIKIWETQLESFRVHQAALSENATRARAEIESSRRILKRSAKTLSEKEESEDASQDNVADPEEQKLRDQLQGVLNACAGSLGITVDSADSKVHDVSDEETDKIPASKRPRSIEPVQKGSTKQ</sequence>
<evidence type="ECO:0000256" key="2">
    <source>
        <dbReference type="SAM" id="MobiDB-lite"/>
    </source>
</evidence>
<dbReference type="EMBL" id="CAMXCT030004002">
    <property type="protein sequence ID" value="CAL4794601.1"/>
    <property type="molecule type" value="Genomic_DNA"/>
</dbReference>
<evidence type="ECO:0000313" key="5">
    <source>
        <dbReference type="Proteomes" id="UP001152797"/>
    </source>
</evidence>
<evidence type="ECO:0000313" key="3">
    <source>
        <dbReference type="EMBL" id="CAI4007289.1"/>
    </source>
</evidence>
<dbReference type="EMBL" id="CAMXCT020004002">
    <property type="protein sequence ID" value="CAL1160664.1"/>
    <property type="molecule type" value="Genomic_DNA"/>
</dbReference>
<organism evidence="3">
    <name type="scientific">Cladocopium goreaui</name>
    <dbReference type="NCBI Taxonomy" id="2562237"/>
    <lineage>
        <taxon>Eukaryota</taxon>
        <taxon>Sar</taxon>
        <taxon>Alveolata</taxon>
        <taxon>Dinophyceae</taxon>
        <taxon>Suessiales</taxon>
        <taxon>Symbiodiniaceae</taxon>
        <taxon>Cladocopium</taxon>
    </lineage>
</organism>
<protein>
    <submittedName>
        <fullName evidence="3">Uncharacterized protein</fullName>
    </submittedName>
</protein>
<feature type="coiled-coil region" evidence="1">
    <location>
        <begin position="166"/>
        <end position="193"/>
    </location>
</feature>
<keyword evidence="5" id="KW-1185">Reference proteome</keyword>
<dbReference type="EMBL" id="CAMXCT010004002">
    <property type="protein sequence ID" value="CAI4007289.1"/>
    <property type="molecule type" value="Genomic_DNA"/>
</dbReference>
<feature type="compositionally biased region" description="Low complexity" evidence="2">
    <location>
        <begin position="48"/>
        <end position="61"/>
    </location>
</feature>
<dbReference type="AlphaFoldDB" id="A0A9P1GEC8"/>
<dbReference type="Proteomes" id="UP001152797">
    <property type="component" value="Unassembled WGS sequence"/>
</dbReference>
<reference evidence="4" key="2">
    <citation type="submission" date="2024-04" db="EMBL/GenBank/DDBJ databases">
        <authorList>
            <person name="Chen Y."/>
            <person name="Shah S."/>
            <person name="Dougan E. K."/>
            <person name="Thang M."/>
            <person name="Chan C."/>
        </authorList>
    </citation>
    <scope>NUCLEOTIDE SEQUENCE [LARGE SCALE GENOMIC DNA]</scope>
</reference>
<feature type="region of interest" description="Disordered" evidence="2">
    <location>
        <begin position="241"/>
        <end position="271"/>
    </location>
</feature>